<dbReference type="OMA" id="HIARNIN"/>
<reference evidence="2" key="1">
    <citation type="submission" date="2014-04" db="EMBL/GenBank/DDBJ databases">
        <title>Evolutionary Origins and Diversification of the Mycorrhizal Mutualists.</title>
        <authorList>
            <consortium name="DOE Joint Genome Institute"/>
            <consortium name="Mycorrhizal Genomics Consortium"/>
            <person name="Kohler A."/>
            <person name="Kuo A."/>
            <person name="Nagy L.G."/>
            <person name="Floudas D."/>
            <person name="Copeland A."/>
            <person name="Barry K.W."/>
            <person name="Cichocki N."/>
            <person name="Veneault-Fourrey C."/>
            <person name="LaButti K."/>
            <person name="Lindquist E.A."/>
            <person name="Lipzen A."/>
            <person name="Lundell T."/>
            <person name="Morin E."/>
            <person name="Murat C."/>
            <person name="Riley R."/>
            <person name="Ohm R."/>
            <person name="Sun H."/>
            <person name="Tunlid A."/>
            <person name="Henrissat B."/>
            <person name="Grigoriev I.V."/>
            <person name="Hibbett D.S."/>
            <person name="Martin F."/>
        </authorList>
    </citation>
    <scope>NUCLEOTIDE SEQUENCE [LARGE SCALE GENOMIC DNA]</scope>
    <source>
        <strain evidence="2">FD-334 SS-4</strain>
    </source>
</reference>
<dbReference type="Proteomes" id="UP000054270">
    <property type="component" value="Unassembled WGS sequence"/>
</dbReference>
<dbReference type="OrthoDB" id="2745898at2759"/>
<accession>A0A0D2M4Y8</accession>
<name>A0A0D2M4Y8_HYPSF</name>
<evidence type="ECO:0008006" key="3">
    <source>
        <dbReference type="Google" id="ProtNLM"/>
    </source>
</evidence>
<evidence type="ECO:0000313" key="1">
    <source>
        <dbReference type="EMBL" id="KJA18193.1"/>
    </source>
</evidence>
<sequence length="420" mass="47685">MSTYPPSPQCGRDMMSFTLAGCRAPLEIIALIVQHLANERDIASLKACACACWDFVDICHHHIFNTIELSDSSANCSKPSRTRRYKKLFQKSPWIANNVRTVKYINDLDFDGTVPVLRFLRRVHTFSFGFANSDVFAGDQYNWNAMLPKLQQSFCYFIQSNNIVNLHLRSILDVPVGIFAHLPYLTDLDLVNVTISQAPPPIHFRKPESNICLRSLMVHDSWTAINSLLKTSHTGICPLVDLRGMEDLVIIDYYYSLEATGNILASSDYLASVEIRGAEIDFLGHIARNINPSSRRRLKKITLVAELQGRDDPYKHFTHELDQMAGDNVLEEIELQLSIETNDVCNTEVRRWAQLDNVCSQHGAYPYLRRVQISVTTFSCGRDYTALHSTLRADIGINGFLQLRSNNRVEFSFNVTGKEM</sequence>
<gene>
    <name evidence="1" type="ORF">HYPSUDRAFT_965998</name>
</gene>
<proteinExistence type="predicted"/>
<keyword evidence="2" id="KW-1185">Reference proteome</keyword>
<evidence type="ECO:0000313" key="2">
    <source>
        <dbReference type="Proteomes" id="UP000054270"/>
    </source>
</evidence>
<dbReference type="STRING" id="945553.A0A0D2M4Y8"/>
<dbReference type="AlphaFoldDB" id="A0A0D2M4Y8"/>
<organism evidence="1 2">
    <name type="scientific">Hypholoma sublateritium (strain FD-334 SS-4)</name>
    <dbReference type="NCBI Taxonomy" id="945553"/>
    <lineage>
        <taxon>Eukaryota</taxon>
        <taxon>Fungi</taxon>
        <taxon>Dikarya</taxon>
        <taxon>Basidiomycota</taxon>
        <taxon>Agaricomycotina</taxon>
        <taxon>Agaricomycetes</taxon>
        <taxon>Agaricomycetidae</taxon>
        <taxon>Agaricales</taxon>
        <taxon>Agaricineae</taxon>
        <taxon>Strophariaceae</taxon>
        <taxon>Hypholoma</taxon>
    </lineage>
</organism>
<protein>
    <recommendedName>
        <fullName evidence="3">F-box domain-containing protein</fullName>
    </recommendedName>
</protein>
<dbReference type="EMBL" id="KN817592">
    <property type="protein sequence ID" value="KJA18193.1"/>
    <property type="molecule type" value="Genomic_DNA"/>
</dbReference>